<dbReference type="PANTHER" id="PTHR48038:SF3">
    <property type="entry name" value="SPLICING FACTOR, ARGININE_SERINE-RICH 1-RELATED"/>
    <property type="match status" value="1"/>
</dbReference>
<dbReference type="EMBL" id="BMAT01007037">
    <property type="protein sequence ID" value="GFS24861.1"/>
    <property type="molecule type" value="Genomic_DNA"/>
</dbReference>
<keyword evidence="2 4" id="KW-0694">RNA-binding</keyword>
<comment type="caution">
    <text evidence="7">The sequence shown here is derived from an EMBL/GenBank/DDBJ whole genome shotgun (WGS) entry which is preliminary data.</text>
</comment>
<accession>A0AAV4JWD7</accession>
<evidence type="ECO:0000313" key="8">
    <source>
        <dbReference type="Proteomes" id="UP000762676"/>
    </source>
</evidence>
<dbReference type="Proteomes" id="UP000762676">
    <property type="component" value="Unassembled WGS sequence"/>
</dbReference>
<evidence type="ECO:0000256" key="2">
    <source>
        <dbReference type="ARBA" id="ARBA00022884"/>
    </source>
</evidence>
<sequence>MSRNDPRSDWSLDCKVYVGDLGHGCAKQELEEKFSKYGTLRNVWVARKPPGFAFVEFEDPPDAEDAVRGLNKTKINGRRVRVEMSSGQSRWGSRGQSRSGRDDRRDDRDYYRGGSSSGGSSRRRHERAATSRNSSPPAAGLAISSQQQLSSNITTTTTTTTSISFFITSTTISIINFSNRSALRAHAAAVAVTHPEEEVAADKGKKPVFIIPRLPPDGLRPAKQLLI</sequence>
<dbReference type="GO" id="GO:0003723">
    <property type="term" value="F:RNA binding"/>
    <property type="evidence" value="ECO:0007669"/>
    <property type="project" value="UniProtKB-UniRule"/>
</dbReference>
<feature type="region of interest" description="Disordered" evidence="5">
    <location>
        <begin position="81"/>
        <end position="150"/>
    </location>
</feature>
<name>A0AAV4JWD7_9GAST</name>
<feature type="domain" description="RRM" evidence="6">
    <location>
        <begin position="14"/>
        <end position="87"/>
    </location>
</feature>
<dbReference type="PROSITE" id="PS50102">
    <property type="entry name" value="RRM"/>
    <property type="match status" value="1"/>
</dbReference>
<feature type="compositionally biased region" description="Basic and acidic residues" evidence="5">
    <location>
        <begin position="99"/>
        <end position="111"/>
    </location>
</feature>
<dbReference type="GO" id="GO:0005634">
    <property type="term" value="C:nucleus"/>
    <property type="evidence" value="ECO:0007669"/>
    <property type="project" value="UniProtKB-SubCell"/>
</dbReference>
<evidence type="ECO:0000256" key="5">
    <source>
        <dbReference type="SAM" id="MobiDB-lite"/>
    </source>
</evidence>
<evidence type="ECO:0000259" key="6">
    <source>
        <dbReference type="PROSITE" id="PS50102"/>
    </source>
</evidence>
<evidence type="ECO:0000256" key="4">
    <source>
        <dbReference type="PROSITE-ProRule" id="PRU00176"/>
    </source>
</evidence>
<proteinExistence type="predicted"/>
<dbReference type="Pfam" id="PF00076">
    <property type="entry name" value="RRM_1"/>
    <property type="match status" value="1"/>
</dbReference>
<dbReference type="AlphaFoldDB" id="A0AAV4JWD7"/>
<dbReference type="CDD" id="cd12373">
    <property type="entry name" value="RRM_SRSF3_like"/>
    <property type="match status" value="1"/>
</dbReference>
<organism evidence="7 8">
    <name type="scientific">Elysia marginata</name>
    <dbReference type="NCBI Taxonomy" id="1093978"/>
    <lineage>
        <taxon>Eukaryota</taxon>
        <taxon>Metazoa</taxon>
        <taxon>Spiralia</taxon>
        <taxon>Lophotrochozoa</taxon>
        <taxon>Mollusca</taxon>
        <taxon>Gastropoda</taxon>
        <taxon>Heterobranchia</taxon>
        <taxon>Euthyneura</taxon>
        <taxon>Panpulmonata</taxon>
        <taxon>Sacoglossa</taxon>
        <taxon>Placobranchoidea</taxon>
        <taxon>Plakobranchidae</taxon>
        <taxon>Elysia</taxon>
    </lineage>
</organism>
<dbReference type="InterPro" id="IPR000504">
    <property type="entry name" value="RRM_dom"/>
</dbReference>
<gene>
    <name evidence="7" type="ORF">ElyMa_003427200</name>
</gene>
<keyword evidence="3" id="KW-0539">Nucleus</keyword>
<keyword evidence="8" id="KW-1185">Reference proteome</keyword>
<evidence type="ECO:0000256" key="3">
    <source>
        <dbReference type="ARBA" id="ARBA00023242"/>
    </source>
</evidence>
<evidence type="ECO:0000313" key="7">
    <source>
        <dbReference type="EMBL" id="GFS24861.1"/>
    </source>
</evidence>
<dbReference type="SMART" id="SM00360">
    <property type="entry name" value="RRM"/>
    <property type="match status" value="1"/>
</dbReference>
<protein>
    <submittedName>
        <fullName evidence="7">Serine/arginine-rich splicing factor 1</fullName>
    </submittedName>
</protein>
<dbReference type="FunFam" id="3.30.70.330:FF:001074">
    <property type="entry name" value="Splicing factor, arginine/serine-rich 7"/>
    <property type="match status" value="1"/>
</dbReference>
<dbReference type="SUPFAM" id="SSF54928">
    <property type="entry name" value="RNA-binding domain, RBD"/>
    <property type="match status" value="1"/>
</dbReference>
<evidence type="ECO:0000256" key="1">
    <source>
        <dbReference type="ARBA" id="ARBA00004123"/>
    </source>
</evidence>
<feature type="compositionally biased region" description="Low complexity" evidence="5">
    <location>
        <begin position="85"/>
        <end position="98"/>
    </location>
</feature>
<dbReference type="InterPro" id="IPR035979">
    <property type="entry name" value="RBD_domain_sf"/>
</dbReference>
<dbReference type="PANTHER" id="PTHR48038">
    <property type="entry name" value="RIBONUCLEOPROTEIN RB97D"/>
    <property type="match status" value="1"/>
</dbReference>
<dbReference type="InterPro" id="IPR012677">
    <property type="entry name" value="Nucleotide-bd_a/b_plait_sf"/>
</dbReference>
<reference evidence="7 8" key="1">
    <citation type="journal article" date="2021" name="Elife">
        <title>Chloroplast acquisition without the gene transfer in kleptoplastic sea slugs, Plakobranchus ocellatus.</title>
        <authorList>
            <person name="Maeda T."/>
            <person name="Takahashi S."/>
            <person name="Yoshida T."/>
            <person name="Shimamura S."/>
            <person name="Takaki Y."/>
            <person name="Nagai Y."/>
            <person name="Toyoda A."/>
            <person name="Suzuki Y."/>
            <person name="Arimoto A."/>
            <person name="Ishii H."/>
            <person name="Satoh N."/>
            <person name="Nishiyama T."/>
            <person name="Hasebe M."/>
            <person name="Maruyama T."/>
            <person name="Minagawa J."/>
            <person name="Obokata J."/>
            <person name="Shigenobu S."/>
        </authorList>
    </citation>
    <scope>NUCLEOTIDE SEQUENCE [LARGE SCALE GENOMIC DNA]</scope>
</reference>
<comment type="subcellular location">
    <subcellularLocation>
        <location evidence="1">Nucleus</location>
    </subcellularLocation>
</comment>
<dbReference type="Gene3D" id="3.30.70.330">
    <property type="match status" value="1"/>
</dbReference>